<sequence length="77" mass="9024">MKFMIHTIAALFFWWLFDERYYQYRDCIQAASSSCYGPEGSNLISGGAVWSVPALLFSSIAAYQLYKLIRHYRGRRM</sequence>
<gene>
    <name evidence="2" type="ORF">D3M96_14710</name>
</gene>
<dbReference type="EMBL" id="CP032153">
    <property type="protein sequence ID" value="AYN21670.1"/>
    <property type="molecule type" value="Genomic_DNA"/>
</dbReference>
<protein>
    <submittedName>
        <fullName evidence="2">Uncharacterized protein</fullName>
    </submittedName>
</protein>
<evidence type="ECO:0000256" key="1">
    <source>
        <dbReference type="SAM" id="Phobius"/>
    </source>
</evidence>
<keyword evidence="1" id="KW-0472">Membrane</keyword>
<proteinExistence type="predicted"/>
<accession>A0A3G2HX09</accession>
<evidence type="ECO:0000313" key="3">
    <source>
        <dbReference type="Proteomes" id="UP000268070"/>
    </source>
</evidence>
<feature type="transmembrane region" description="Helical" evidence="1">
    <location>
        <begin position="49"/>
        <end position="69"/>
    </location>
</feature>
<name>A0A3G2HX09_9BURK</name>
<keyword evidence="1" id="KW-1133">Transmembrane helix</keyword>
<keyword evidence="1" id="KW-0812">Transmembrane</keyword>
<dbReference type="Proteomes" id="UP000268070">
    <property type="component" value="Chromosome"/>
</dbReference>
<organism evidence="2 3">
    <name type="scientific">Alcaligenes aquatilis</name>
    <dbReference type="NCBI Taxonomy" id="323284"/>
    <lineage>
        <taxon>Bacteria</taxon>
        <taxon>Pseudomonadati</taxon>
        <taxon>Pseudomonadota</taxon>
        <taxon>Betaproteobacteria</taxon>
        <taxon>Burkholderiales</taxon>
        <taxon>Alcaligenaceae</taxon>
        <taxon>Alcaligenes</taxon>
    </lineage>
</organism>
<dbReference type="OrthoDB" id="7872096at2"/>
<dbReference type="KEGG" id="aaqu:D3M96_14710"/>
<evidence type="ECO:0000313" key="2">
    <source>
        <dbReference type="EMBL" id="AYN21670.1"/>
    </source>
</evidence>
<reference evidence="2 3" key="1">
    <citation type="submission" date="2018-09" db="EMBL/GenBank/DDBJ databases">
        <title>Complete genome sequence of the hydrocarbonoclastic bacterium Alcaligenes aquatilis QD168, isolated from a crude-oil polluted marine sediment of Central Chile.</title>
        <authorList>
            <person name="Duran R.E."/>
            <person name="Barra B."/>
            <person name="Salva-Serra F."/>
            <person name="Mendez V."/>
            <person name="Moore E.R.B."/>
            <person name="Seeger M."/>
        </authorList>
    </citation>
    <scope>NUCLEOTIDE SEQUENCE [LARGE SCALE GENOMIC DNA]</scope>
    <source>
        <strain evidence="2 3">QD168</strain>
    </source>
</reference>
<dbReference type="AlphaFoldDB" id="A0A3G2HX09"/>